<proteinExistence type="predicted"/>
<dbReference type="Proteomes" id="UP001382904">
    <property type="component" value="Unassembled WGS sequence"/>
</dbReference>
<evidence type="ECO:0008006" key="3">
    <source>
        <dbReference type="Google" id="ProtNLM"/>
    </source>
</evidence>
<protein>
    <recommendedName>
        <fullName evidence="3">Tat pathway signal sequence domain protein</fullName>
    </recommendedName>
</protein>
<dbReference type="EMBL" id="JBBKAM010000002">
    <property type="protein sequence ID" value="MEJ8643677.1"/>
    <property type="molecule type" value="Genomic_DNA"/>
</dbReference>
<reference evidence="1 2" key="1">
    <citation type="submission" date="2024-03" db="EMBL/GenBank/DDBJ databases">
        <title>Novel Streptomyces species of biotechnological and ecological value are a feature of Machair soil.</title>
        <authorList>
            <person name="Prole J.R."/>
            <person name="Goodfellow M."/>
            <person name="Allenby N."/>
            <person name="Ward A.C."/>
        </authorList>
    </citation>
    <scope>NUCLEOTIDE SEQUENCE [LARGE SCALE GENOMIC DNA]</scope>
    <source>
        <strain evidence="1 2">MS1.HAVA.3</strain>
    </source>
</reference>
<gene>
    <name evidence="1" type="ORF">WKI68_24515</name>
</gene>
<name>A0ABU8U704_9ACTN</name>
<accession>A0ABU8U704</accession>
<keyword evidence="2" id="KW-1185">Reference proteome</keyword>
<comment type="caution">
    <text evidence="1">The sequence shown here is derived from an EMBL/GenBank/DDBJ whole genome shotgun (WGS) entry which is preliminary data.</text>
</comment>
<organism evidence="1 2">
    <name type="scientific">Streptomyces caledonius</name>
    <dbReference type="NCBI Taxonomy" id="3134107"/>
    <lineage>
        <taxon>Bacteria</taxon>
        <taxon>Bacillati</taxon>
        <taxon>Actinomycetota</taxon>
        <taxon>Actinomycetes</taxon>
        <taxon>Kitasatosporales</taxon>
        <taxon>Streptomycetaceae</taxon>
        <taxon>Streptomyces</taxon>
    </lineage>
</organism>
<evidence type="ECO:0000313" key="1">
    <source>
        <dbReference type="EMBL" id="MEJ8643677.1"/>
    </source>
</evidence>
<sequence length="244" mass="26641">MPAAASPRRGWRRTTLLIAGAAVLGVLAGTITGYAVQYHREPTPLPPLAQQQLVTPKALAPNDSTTNKTINANRWHKTDDDLSKLLVEAPAGAKVEGAGYTSLDTFSVDFEEPDAVFGILAGDGIRRLASTSWAKDDRVFVQVHLLQFNDLSGADNYQKEQSAYMPEKKYAGNEGVAIPGLSGELGHVWVNSEAEQEPGYHPIRGGRAIARRGDIVLDIYYFDNRGKVSQSDILDLAKRQLERL</sequence>
<evidence type="ECO:0000313" key="2">
    <source>
        <dbReference type="Proteomes" id="UP001382904"/>
    </source>
</evidence>